<dbReference type="AlphaFoldDB" id="A0A239D713"/>
<dbReference type="InterPro" id="IPR015947">
    <property type="entry name" value="PUA-like_sf"/>
</dbReference>
<proteinExistence type="predicted"/>
<sequence>MSAQTLQQIIDENPEAETFRYGDTPQLCAQILALVRSGKKTATVEAKRVFGKDGDGDALPVVGRRDVALNWDGTPALMVETVEVTTRRFDQMDEAFVAKQGEFRDLAHWQKAYRAYFSRNGGVSEDMEIICERFRVVEDYA</sequence>
<dbReference type="InterPro" id="IPR009326">
    <property type="entry name" value="DUF984"/>
</dbReference>
<reference evidence="2 3" key="1">
    <citation type="submission" date="2017-06" db="EMBL/GenBank/DDBJ databases">
        <authorList>
            <person name="Kim H.J."/>
            <person name="Triplett B.A."/>
        </authorList>
    </citation>
    <scope>NUCLEOTIDE SEQUENCE [LARGE SCALE GENOMIC DNA]</scope>
    <source>
        <strain evidence="2 3">DSM 11445</strain>
    </source>
</reference>
<dbReference type="Gene3D" id="3.10.400.10">
    <property type="entry name" value="Sulfate adenylyltransferase"/>
    <property type="match status" value="1"/>
</dbReference>
<protein>
    <submittedName>
        <fullName evidence="2">Uncharacterized protein YhfF</fullName>
    </submittedName>
</protein>
<dbReference type="Proteomes" id="UP000198440">
    <property type="component" value="Unassembled WGS sequence"/>
</dbReference>
<dbReference type="EMBL" id="FZON01000009">
    <property type="protein sequence ID" value="SNS27373.1"/>
    <property type="molecule type" value="Genomic_DNA"/>
</dbReference>
<dbReference type="PANTHER" id="PTHR39203">
    <property type="entry name" value="CYTOPLASMIC PROTEIN-RELATED"/>
    <property type="match status" value="1"/>
</dbReference>
<feature type="domain" description="ASCH" evidence="1">
    <location>
        <begin position="25"/>
        <end position="138"/>
    </location>
</feature>
<name>A0A239D713_9RHOB</name>
<dbReference type="Pfam" id="PF04266">
    <property type="entry name" value="ASCH"/>
    <property type="match status" value="1"/>
</dbReference>
<dbReference type="CDD" id="cd06553">
    <property type="entry name" value="ASCH_Ef3133_like"/>
    <property type="match status" value="1"/>
</dbReference>
<dbReference type="SUPFAM" id="SSF88697">
    <property type="entry name" value="PUA domain-like"/>
    <property type="match status" value="1"/>
</dbReference>
<evidence type="ECO:0000313" key="2">
    <source>
        <dbReference type="EMBL" id="SNS27373.1"/>
    </source>
</evidence>
<organism evidence="2 3">
    <name type="scientific">Antarctobacter heliothermus</name>
    <dbReference type="NCBI Taxonomy" id="74033"/>
    <lineage>
        <taxon>Bacteria</taxon>
        <taxon>Pseudomonadati</taxon>
        <taxon>Pseudomonadota</taxon>
        <taxon>Alphaproteobacteria</taxon>
        <taxon>Rhodobacterales</taxon>
        <taxon>Roseobacteraceae</taxon>
        <taxon>Antarctobacter</taxon>
    </lineage>
</organism>
<gene>
    <name evidence="2" type="ORF">SAMN04488078_100981</name>
</gene>
<dbReference type="InterPro" id="IPR007374">
    <property type="entry name" value="ASCH_domain"/>
</dbReference>
<dbReference type="SMART" id="SM01022">
    <property type="entry name" value="ASCH"/>
    <property type="match status" value="1"/>
</dbReference>
<dbReference type="PANTHER" id="PTHR39203:SF1">
    <property type="entry name" value="CYTOPLASMIC PROTEIN"/>
    <property type="match status" value="1"/>
</dbReference>
<dbReference type="RefSeq" id="WP_089277132.1">
    <property type="nucleotide sequence ID" value="NZ_FZON01000009.1"/>
</dbReference>
<dbReference type="OrthoDB" id="9807542at2"/>
<evidence type="ECO:0000259" key="1">
    <source>
        <dbReference type="SMART" id="SM01022"/>
    </source>
</evidence>
<evidence type="ECO:0000313" key="3">
    <source>
        <dbReference type="Proteomes" id="UP000198440"/>
    </source>
</evidence>
<accession>A0A239D713</accession>